<keyword evidence="1" id="KW-0539">Nucleus</keyword>
<dbReference type="InterPro" id="IPR036910">
    <property type="entry name" value="HMG_box_dom_sf"/>
</dbReference>
<comment type="caution">
    <text evidence="4">The sequence shown here is derived from an EMBL/GenBank/DDBJ whole genome shotgun (WGS) entry which is preliminary data.</text>
</comment>
<feature type="DNA-binding region" description="HMG box" evidence="1">
    <location>
        <begin position="31"/>
        <end position="86"/>
    </location>
</feature>
<evidence type="ECO:0000256" key="2">
    <source>
        <dbReference type="SAM" id="MobiDB-lite"/>
    </source>
</evidence>
<dbReference type="PROSITE" id="PS50118">
    <property type="entry name" value="HMG_BOX_2"/>
    <property type="match status" value="1"/>
</dbReference>
<name>A0A9P0JMU3_ACAOB</name>
<dbReference type="SUPFAM" id="SSF47095">
    <property type="entry name" value="HMG-box"/>
    <property type="match status" value="1"/>
</dbReference>
<dbReference type="Gene3D" id="1.10.30.10">
    <property type="entry name" value="High mobility group box domain"/>
    <property type="match status" value="1"/>
</dbReference>
<accession>A0A9P0JMU3</accession>
<evidence type="ECO:0000313" key="5">
    <source>
        <dbReference type="Proteomes" id="UP001152888"/>
    </source>
</evidence>
<feature type="domain" description="HMG box" evidence="3">
    <location>
        <begin position="31"/>
        <end position="86"/>
    </location>
</feature>
<protein>
    <recommendedName>
        <fullName evidence="3">HMG box domain-containing protein</fullName>
    </recommendedName>
</protein>
<organism evidence="4 5">
    <name type="scientific">Acanthoscelides obtectus</name>
    <name type="common">Bean weevil</name>
    <name type="synonym">Bruchus obtectus</name>
    <dbReference type="NCBI Taxonomy" id="200917"/>
    <lineage>
        <taxon>Eukaryota</taxon>
        <taxon>Metazoa</taxon>
        <taxon>Ecdysozoa</taxon>
        <taxon>Arthropoda</taxon>
        <taxon>Hexapoda</taxon>
        <taxon>Insecta</taxon>
        <taxon>Pterygota</taxon>
        <taxon>Neoptera</taxon>
        <taxon>Endopterygota</taxon>
        <taxon>Coleoptera</taxon>
        <taxon>Polyphaga</taxon>
        <taxon>Cucujiformia</taxon>
        <taxon>Chrysomeloidea</taxon>
        <taxon>Chrysomelidae</taxon>
        <taxon>Bruchinae</taxon>
        <taxon>Bruchini</taxon>
        <taxon>Acanthoscelides</taxon>
    </lineage>
</organism>
<keyword evidence="1" id="KW-0238">DNA-binding</keyword>
<dbReference type="CDD" id="cd00084">
    <property type="entry name" value="HMG-box_SF"/>
    <property type="match status" value="1"/>
</dbReference>
<dbReference type="SMART" id="SM00398">
    <property type="entry name" value="HMG"/>
    <property type="match status" value="1"/>
</dbReference>
<dbReference type="AlphaFoldDB" id="A0A9P0JMU3"/>
<dbReference type="Pfam" id="PF00505">
    <property type="entry name" value="HMG_box"/>
    <property type="match status" value="1"/>
</dbReference>
<evidence type="ECO:0000313" key="4">
    <source>
        <dbReference type="EMBL" id="CAH1955361.1"/>
    </source>
</evidence>
<dbReference type="OrthoDB" id="7675944at2759"/>
<feature type="region of interest" description="Disordered" evidence="2">
    <location>
        <begin position="1"/>
        <end position="29"/>
    </location>
</feature>
<proteinExistence type="predicted"/>
<feature type="compositionally biased region" description="Basic residues" evidence="2">
    <location>
        <begin position="91"/>
        <end position="114"/>
    </location>
</feature>
<evidence type="ECO:0000256" key="1">
    <source>
        <dbReference type="PROSITE-ProRule" id="PRU00267"/>
    </source>
</evidence>
<gene>
    <name evidence="4" type="ORF">ACAOBT_LOCUS1039</name>
</gene>
<keyword evidence="5" id="KW-1185">Reference proteome</keyword>
<evidence type="ECO:0000259" key="3">
    <source>
        <dbReference type="PROSITE" id="PS50118"/>
    </source>
</evidence>
<sequence length="114" mass="13275">MARRKAISRKSHRPHHSSKTKVLRPDTYKTGKITTSPFLNFVRDVRKNSKGLSICEIGSKAGKIWRNMTDEQKKPYYLLAKKAKLQNPHGHGMRGRPHKVEKRHNSSRSKRRSF</sequence>
<feature type="region of interest" description="Disordered" evidence="2">
    <location>
        <begin position="86"/>
        <end position="114"/>
    </location>
</feature>
<dbReference type="Proteomes" id="UP001152888">
    <property type="component" value="Unassembled WGS sequence"/>
</dbReference>
<dbReference type="EMBL" id="CAKOFQ010006660">
    <property type="protein sequence ID" value="CAH1955361.1"/>
    <property type="molecule type" value="Genomic_DNA"/>
</dbReference>
<dbReference type="GO" id="GO:0003677">
    <property type="term" value="F:DNA binding"/>
    <property type="evidence" value="ECO:0007669"/>
    <property type="project" value="UniProtKB-UniRule"/>
</dbReference>
<dbReference type="InterPro" id="IPR009071">
    <property type="entry name" value="HMG_box_dom"/>
</dbReference>
<reference evidence="4" key="1">
    <citation type="submission" date="2022-03" db="EMBL/GenBank/DDBJ databases">
        <authorList>
            <person name="Sayadi A."/>
        </authorList>
    </citation>
    <scope>NUCLEOTIDE SEQUENCE</scope>
</reference>
<dbReference type="GO" id="GO:0005634">
    <property type="term" value="C:nucleus"/>
    <property type="evidence" value="ECO:0007669"/>
    <property type="project" value="UniProtKB-UniRule"/>
</dbReference>
<feature type="compositionally biased region" description="Basic residues" evidence="2">
    <location>
        <begin position="1"/>
        <end position="22"/>
    </location>
</feature>